<keyword evidence="3" id="KW-1185">Reference proteome</keyword>
<gene>
    <name evidence="2" type="ORF">ERUC_LOCUS44382</name>
</gene>
<name>A0ABC8M818_ERUVS</name>
<proteinExistence type="predicted"/>
<evidence type="ECO:0000313" key="2">
    <source>
        <dbReference type="EMBL" id="CAH8391899.1"/>
    </source>
</evidence>
<feature type="compositionally biased region" description="Basic residues" evidence="1">
    <location>
        <begin position="78"/>
        <end position="91"/>
    </location>
</feature>
<reference evidence="2 3" key="1">
    <citation type="submission" date="2022-03" db="EMBL/GenBank/DDBJ databases">
        <authorList>
            <person name="Macdonald S."/>
            <person name="Ahmed S."/>
            <person name="Newling K."/>
        </authorList>
    </citation>
    <scope>NUCLEOTIDE SEQUENCE [LARGE SCALE GENOMIC DNA]</scope>
</reference>
<dbReference type="AlphaFoldDB" id="A0ABC8M818"/>
<feature type="region of interest" description="Disordered" evidence="1">
    <location>
        <begin position="1"/>
        <end position="126"/>
    </location>
</feature>
<dbReference type="EMBL" id="CAKOAT010967376">
    <property type="protein sequence ID" value="CAH8391899.1"/>
    <property type="molecule type" value="Genomic_DNA"/>
</dbReference>
<feature type="compositionally biased region" description="Basic and acidic residues" evidence="1">
    <location>
        <begin position="100"/>
        <end position="115"/>
    </location>
</feature>
<comment type="caution">
    <text evidence="2">The sequence shown here is derived from an EMBL/GenBank/DDBJ whole genome shotgun (WGS) entry which is preliminary data.</text>
</comment>
<evidence type="ECO:0000256" key="1">
    <source>
        <dbReference type="SAM" id="MobiDB-lite"/>
    </source>
</evidence>
<organism evidence="2 3">
    <name type="scientific">Eruca vesicaria subsp. sativa</name>
    <name type="common">Garden rocket</name>
    <name type="synonym">Eruca sativa</name>
    <dbReference type="NCBI Taxonomy" id="29727"/>
    <lineage>
        <taxon>Eukaryota</taxon>
        <taxon>Viridiplantae</taxon>
        <taxon>Streptophyta</taxon>
        <taxon>Embryophyta</taxon>
        <taxon>Tracheophyta</taxon>
        <taxon>Spermatophyta</taxon>
        <taxon>Magnoliopsida</taxon>
        <taxon>eudicotyledons</taxon>
        <taxon>Gunneridae</taxon>
        <taxon>Pentapetalae</taxon>
        <taxon>rosids</taxon>
        <taxon>malvids</taxon>
        <taxon>Brassicales</taxon>
        <taxon>Brassicaceae</taxon>
        <taxon>Brassiceae</taxon>
        <taxon>Eruca</taxon>
    </lineage>
</organism>
<dbReference type="Proteomes" id="UP001642260">
    <property type="component" value="Unassembled WGS sequence"/>
</dbReference>
<accession>A0ABC8M818</accession>
<protein>
    <submittedName>
        <fullName evidence="2">Uncharacterized protein</fullName>
    </submittedName>
</protein>
<evidence type="ECO:0000313" key="3">
    <source>
        <dbReference type="Proteomes" id="UP001642260"/>
    </source>
</evidence>
<sequence>MLAITGGQELRSTSETRFNRAQVALRESGGQIGKSRKGATEQDEGDTFGMSGAAKHGTFEIGCNSPKSTPLRGGSQNNHKRGSSWKRHSSRAPRYQAQRTVKEGEESQLKRKAGEEVEVTSKLSKR</sequence>